<evidence type="ECO:0000313" key="7">
    <source>
        <dbReference type="Proteomes" id="UP001161580"/>
    </source>
</evidence>
<evidence type="ECO:0000313" key="6">
    <source>
        <dbReference type="EMBL" id="MDI7922561.1"/>
    </source>
</evidence>
<keyword evidence="3" id="KW-0804">Transcription</keyword>
<reference evidence="6" key="1">
    <citation type="submission" date="2022-03" db="EMBL/GenBank/DDBJ databases">
        <title>Fererhizobium litorale gen. nov., sp. nov., isolated from sandy sediments of the Sea of Japan seashore.</title>
        <authorList>
            <person name="Romanenko L."/>
            <person name="Kurilenko V."/>
            <person name="Otstavnykh N."/>
            <person name="Svetashev V."/>
            <person name="Tekutyeva L."/>
            <person name="Isaeva M."/>
            <person name="Mikhailov V."/>
        </authorList>
    </citation>
    <scope>NUCLEOTIDE SEQUENCE</scope>
    <source>
        <strain evidence="6">KMM 9576</strain>
    </source>
</reference>
<dbReference type="InterPro" id="IPR009057">
    <property type="entry name" value="Homeodomain-like_sf"/>
</dbReference>
<dbReference type="InterPro" id="IPR023772">
    <property type="entry name" value="DNA-bd_HTH_TetR-type_CS"/>
</dbReference>
<proteinExistence type="predicted"/>
<dbReference type="RefSeq" id="WP_311786485.1">
    <property type="nucleotide sequence ID" value="NZ_JALDYY010000004.1"/>
</dbReference>
<dbReference type="PANTHER" id="PTHR47506:SF1">
    <property type="entry name" value="HTH-TYPE TRANSCRIPTIONAL REGULATOR YJDC"/>
    <property type="match status" value="1"/>
</dbReference>
<dbReference type="PANTHER" id="PTHR47506">
    <property type="entry name" value="TRANSCRIPTIONAL REGULATORY PROTEIN"/>
    <property type="match status" value="1"/>
</dbReference>
<evidence type="ECO:0000259" key="5">
    <source>
        <dbReference type="PROSITE" id="PS50977"/>
    </source>
</evidence>
<dbReference type="PROSITE" id="PS01081">
    <property type="entry name" value="HTH_TETR_1"/>
    <property type="match status" value="1"/>
</dbReference>
<dbReference type="PROSITE" id="PS50977">
    <property type="entry name" value="HTH_TETR_2"/>
    <property type="match status" value="1"/>
</dbReference>
<dbReference type="InterPro" id="IPR001647">
    <property type="entry name" value="HTH_TetR"/>
</dbReference>
<evidence type="ECO:0000256" key="2">
    <source>
        <dbReference type="ARBA" id="ARBA00023125"/>
    </source>
</evidence>
<dbReference type="Proteomes" id="UP001161580">
    <property type="component" value="Unassembled WGS sequence"/>
</dbReference>
<organism evidence="6 7">
    <name type="scientific">Ferirhizobium litorale</name>
    <dbReference type="NCBI Taxonomy" id="2927786"/>
    <lineage>
        <taxon>Bacteria</taxon>
        <taxon>Pseudomonadati</taxon>
        <taxon>Pseudomonadota</taxon>
        <taxon>Alphaproteobacteria</taxon>
        <taxon>Hyphomicrobiales</taxon>
        <taxon>Rhizobiaceae</taxon>
        <taxon>Ferirhizobium</taxon>
    </lineage>
</organism>
<evidence type="ECO:0000256" key="3">
    <source>
        <dbReference type="ARBA" id="ARBA00023163"/>
    </source>
</evidence>
<gene>
    <name evidence="6" type="ORF">MRS75_10740</name>
</gene>
<dbReference type="GO" id="GO:0003677">
    <property type="term" value="F:DNA binding"/>
    <property type="evidence" value="ECO:0007669"/>
    <property type="project" value="UniProtKB-UniRule"/>
</dbReference>
<dbReference type="SUPFAM" id="SSF48498">
    <property type="entry name" value="Tetracyclin repressor-like, C-terminal domain"/>
    <property type="match status" value="1"/>
</dbReference>
<dbReference type="InterPro" id="IPR036271">
    <property type="entry name" value="Tet_transcr_reg_TetR-rel_C_sf"/>
</dbReference>
<feature type="domain" description="HTH tetR-type" evidence="5">
    <location>
        <begin position="9"/>
        <end position="69"/>
    </location>
</feature>
<protein>
    <submittedName>
        <fullName evidence="6">TetR family transcriptional regulator</fullName>
    </submittedName>
</protein>
<dbReference type="Gene3D" id="1.10.357.10">
    <property type="entry name" value="Tetracycline Repressor, domain 2"/>
    <property type="match status" value="1"/>
</dbReference>
<dbReference type="SUPFAM" id="SSF46689">
    <property type="entry name" value="Homeodomain-like"/>
    <property type="match status" value="1"/>
</dbReference>
<keyword evidence="2 4" id="KW-0238">DNA-binding</keyword>
<keyword evidence="1" id="KW-0805">Transcription regulation</keyword>
<feature type="DNA-binding region" description="H-T-H motif" evidence="4">
    <location>
        <begin position="32"/>
        <end position="51"/>
    </location>
</feature>
<comment type="caution">
    <text evidence="6">The sequence shown here is derived from an EMBL/GenBank/DDBJ whole genome shotgun (WGS) entry which is preliminary data.</text>
</comment>
<dbReference type="AlphaFoldDB" id="A0AAE3QCU6"/>
<keyword evidence="7" id="KW-1185">Reference proteome</keyword>
<accession>A0AAE3QCU6</accession>
<evidence type="ECO:0000256" key="4">
    <source>
        <dbReference type="PROSITE-ProRule" id="PRU00335"/>
    </source>
</evidence>
<dbReference type="PRINTS" id="PR00455">
    <property type="entry name" value="HTHTETR"/>
</dbReference>
<dbReference type="Pfam" id="PF00440">
    <property type="entry name" value="TetR_N"/>
    <property type="match status" value="1"/>
</dbReference>
<sequence>MRRTKAEAEETRQNIILAAERVFYEKGVANSSLEDVAAVAGVTRGAIYWHFASKTDLFLAVYQHVPLPQRDMLEFESVATGENALVELEKAACDWLELLSVDEQRQRMLTILLRTNYSEEFQNVLRAQLELDDFHTVHLVKAFEQARLQGRLSEGWTPESATSAVRWLIKGMCTEWLLFGKRFDLARDGADSMRRLFRSIVKS</sequence>
<name>A0AAE3QCU6_9HYPH</name>
<dbReference type="EMBL" id="JALDYZ010000005">
    <property type="protein sequence ID" value="MDI7922561.1"/>
    <property type="molecule type" value="Genomic_DNA"/>
</dbReference>
<evidence type="ECO:0000256" key="1">
    <source>
        <dbReference type="ARBA" id="ARBA00023015"/>
    </source>
</evidence>